<evidence type="ECO:0000256" key="1">
    <source>
        <dbReference type="SAM" id="MobiDB-lite"/>
    </source>
</evidence>
<evidence type="ECO:0000313" key="4">
    <source>
        <dbReference type="Proteomes" id="UP001566132"/>
    </source>
</evidence>
<comment type="caution">
    <text evidence="3">The sequence shown here is derived from an EMBL/GenBank/DDBJ whole genome shotgun (WGS) entry which is preliminary data.</text>
</comment>
<reference evidence="3 4" key="1">
    <citation type="submission" date="2024-05" db="EMBL/GenBank/DDBJ databases">
        <title>Genetic variation in Jamaican populations of the coffee berry borer (Hypothenemus hampei).</title>
        <authorList>
            <person name="Errbii M."/>
            <person name="Myrie A."/>
        </authorList>
    </citation>
    <scope>NUCLEOTIDE SEQUENCE [LARGE SCALE GENOMIC DNA]</scope>
    <source>
        <strain evidence="3">JA-Hopewell-2020-01-JO</strain>
        <tissue evidence="3">Whole body</tissue>
    </source>
</reference>
<name>A0ABD1E7X1_HYPHA</name>
<evidence type="ECO:0000259" key="2">
    <source>
        <dbReference type="PROSITE" id="PS50202"/>
    </source>
</evidence>
<protein>
    <recommendedName>
        <fullName evidence="2">MSP domain-containing protein</fullName>
    </recommendedName>
</protein>
<dbReference type="PANTHER" id="PTHR46348">
    <property type="entry name" value="DELETED IN LUNG AND ESOPHAGEAL CANCER PROTEIN 1"/>
    <property type="match status" value="1"/>
</dbReference>
<dbReference type="PROSITE" id="PS50202">
    <property type="entry name" value="MSP"/>
    <property type="match status" value="1"/>
</dbReference>
<evidence type="ECO:0000313" key="3">
    <source>
        <dbReference type="EMBL" id="KAL1490685.1"/>
    </source>
</evidence>
<dbReference type="Proteomes" id="UP001566132">
    <property type="component" value="Unassembled WGS sequence"/>
</dbReference>
<dbReference type="InterPro" id="IPR013783">
    <property type="entry name" value="Ig-like_fold"/>
</dbReference>
<dbReference type="InterPro" id="IPR000535">
    <property type="entry name" value="MSP_dom"/>
</dbReference>
<proteinExistence type="predicted"/>
<dbReference type="EMBL" id="JBDJPC010000010">
    <property type="protein sequence ID" value="KAL1490685.1"/>
    <property type="molecule type" value="Genomic_DNA"/>
</dbReference>
<feature type="domain" description="MSP" evidence="2">
    <location>
        <begin position="1418"/>
        <end position="1528"/>
    </location>
</feature>
<organism evidence="3 4">
    <name type="scientific">Hypothenemus hampei</name>
    <name type="common">Coffee berry borer</name>
    <dbReference type="NCBI Taxonomy" id="57062"/>
    <lineage>
        <taxon>Eukaryota</taxon>
        <taxon>Metazoa</taxon>
        <taxon>Ecdysozoa</taxon>
        <taxon>Arthropoda</taxon>
        <taxon>Hexapoda</taxon>
        <taxon>Insecta</taxon>
        <taxon>Pterygota</taxon>
        <taxon>Neoptera</taxon>
        <taxon>Endopterygota</taxon>
        <taxon>Coleoptera</taxon>
        <taxon>Polyphaga</taxon>
        <taxon>Cucujiformia</taxon>
        <taxon>Curculionidae</taxon>
        <taxon>Scolytinae</taxon>
        <taxon>Hypothenemus</taxon>
    </lineage>
</organism>
<sequence>MSKSLNNMDPLPQIPKSHDPNDTVSLITNKFKENLENEHFPEDIATSLRIYSIDDNLSLKELAKHILQVNRCLEEESSIIHNAETNIIQQHQNYIFQKSTIDKNRYLRETIKLKTCDIFNNLALPDKIWYGLIEKSDLYPDHIRRFLDYRFNPTLHRCKRCAYPEEKSIYKFSKITTEIRRKILPKNEPANYSRVFQIEPSPIIFKNFNADIVYKQTFKIKNLSFYMQKISIRTYPKSSDFNLIFDACQKIAPGMSAFGILKFSPKHFETILDEMSFLTRKGAVIKILIKCYRDPPILSVVILKSTDALEGIQCYPGTERFSVKRQCAVNDSIDFGSCFTAEHVLISLILYNHGNKANFFWLTEENFKYQKVNKASSDMELIIESFWLYPTYFQMLTEDICVINILFQPMNCGFQTQTLVLMCDNNNFRQIDLIGDAVCFNKYIVTIEVLNKTKEIEKLKNHCIFMGHVNEKENASFIMRITNKSSVFLKYYLHLSTKENVFDMSEWLDIKSLAQEILQPYSSCDIIFNTKCPRDIYKGYYNCKLRLFVKDVPIVSLGENEVFLISTNGRHLEEIIENVSVVDVLLNEIEVACFVDPTNQPEILQPISSKKCEKCGFENCQCGICLASTPLVDLKFNTCFLDFGLLPLGVNVEKDLQIINLSKQDLKWSVIELKYNIDIEPYTNILNELNITRNNGLVKASSEELIKYKIVDKSLGRNVSILVLFSIRENRDQFPLVAESICVVIYEIIKLDIVIQTGQSRGPILCPMQMLYTGVPIKISFQIHNNSLIPGCFYFLEPIGSDADKIHIEYEPKSGQLKACATKKIIVKLICYEVGILENVIIPCFIGKNEKPLELRLLCVVDCIHIFFYIPMKNRQFEKILWPPKVIYEYNSEWNNYCCLCEEPATECEEALKNIQSEHETNLSKISSETMNEIKHGTNVSLEEEIQDSVEEEDCQNILDTLKSEDTEIMLQDYVVEVSNVKTNELKKVTIYFENVTPKSAKYSIQATNFPAKETRRVSFNSKFHTTEEIWKPLIENYGIVIYPQTEGNYIRSHELVIVNIWIYAQTWGIYVEEIIIDIENIVSFSFSLIIDVVGCPLYLPSANRAITNYPTIRFGSVLYDSSELTKEVLIKNTSSIDVTASWHIFCLNEENCEKYPFNFICDVVDKKSEEKFEFDFTDIFLGNERFDFIQILPSKLTIKPDQQLSIPIVFSPKKIKSDKIRFPMRAFIVGRSYPGALDRVKSNYFYRKRTSMVIEVTATVEKPSITIEVEDPNIMIYANEVLIQRQNDFYIKFKLTNPTLSIIEMSLDCSEPLTLGKKDPKLVLEPGKCKEIRIPCIVTYEKILKWAEYVYENIKFDPTFETASTENISKKVHSLTLEKRDVDEENKILTLFRKLTVNYPGKFKEVIPIGIKIYYPNIIVKPTNVKFGYLLLGRTQKAIVSIYNLSGHMVLFEIYKTITTQEIFVTPANGEIEKRVGMNPSFINIAIYFTPKECKTYHESIRIVSNIPQYYIDIPINGAGSFNEKFK</sequence>
<accession>A0ABD1E7X1</accession>
<keyword evidence="4" id="KW-1185">Reference proteome</keyword>
<dbReference type="Gene3D" id="2.60.40.10">
    <property type="entry name" value="Immunoglobulins"/>
    <property type="match status" value="3"/>
</dbReference>
<dbReference type="InterPro" id="IPR033304">
    <property type="entry name" value="DLEC1"/>
</dbReference>
<gene>
    <name evidence="3" type="ORF">ABEB36_013340</name>
</gene>
<feature type="region of interest" description="Disordered" evidence="1">
    <location>
        <begin position="1"/>
        <end position="23"/>
    </location>
</feature>
<dbReference type="Pfam" id="PF23316">
    <property type="entry name" value="Ig_DLEC1_6th"/>
    <property type="match status" value="1"/>
</dbReference>
<dbReference type="PANTHER" id="PTHR46348:SF1">
    <property type="entry name" value="DELETED IN LUNG AND ESOPHAGEAL CANCER PROTEIN 1"/>
    <property type="match status" value="1"/>
</dbReference>
<dbReference type="Pfam" id="PF24771">
    <property type="entry name" value="Ig_CFAP74_1st"/>
    <property type="match status" value="1"/>
</dbReference>